<protein>
    <submittedName>
        <fullName evidence="1">Uncharacterized protein</fullName>
    </submittedName>
</protein>
<accession>A0A4Y2FH78</accession>
<evidence type="ECO:0000313" key="2">
    <source>
        <dbReference type="Proteomes" id="UP000499080"/>
    </source>
</evidence>
<reference evidence="1 2" key="1">
    <citation type="journal article" date="2019" name="Sci. Rep.">
        <title>Orb-weaving spider Araneus ventricosus genome elucidates the spidroin gene catalogue.</title>
        <authorList>
            <person name="Kono N."/>
            <person name="Nakamura H."/>
            <person name="Ohtoshi R."/>
            <person name="Moran D.A.P."/>
            <person name="Shinohara A."/>
            <person name="Yoshida Y."/>
            <person name="Fujiwara M."/>
            <person name="Mori M."/>
            <person name="Tomita M."/>
            <person name="Arakawa K."/>
        </authorList>
    </citation>
    <scope>NUCLEOTIDE SEQUENCE [LARGE SCALE GENOMIC DNA]</scope>
</reference>
<gene>
    <name evidence="1" type="ORF">AVEN_107172_1</name>
</gene>
<dbReference type="Proteomes" id="UP000499080">
    <property type="component" value="Unassembled WGS sequence"/>
</dbReference>
<comment type="caution">
    <text evidence="1">The sequence shown here is derived from an EMBL/GenBank/DDBJ whole genome shotgun (WGS) entry which is preliminary data.</text>
</comment>
<organism evidence="1 2">
    <name type="scientific">Araneus ventricosus</name>
    <name type="common">Orbweaver spider</name>
    <name type="synonym">Epeira ventricosa</name>
    <dbReference type="NCBI Taxonomy" id="182803"/>
    <lineage>
        <taxon>Eukaryota</taxon>
        <taxon>Metazoa</taxon>
        <taxon>Ecdysozoa</taxon>
        <taxon>Arthropoda</taxon>
        <taxon>Chelicerata</taxon>
        <taxon>Arachnida</taxon>
        <taxon>Araneae</taxon>
        <taxon>Araneomorphae</taxon>
        <taxon>Entelegynae</taxon>
        <taxon>Araneoidea</taxon>
        <taxon>Araneidae</taxon>
        <taxon>Araneus</taxon>
    </lineage>
</organism>
<keyword evidence="2" id="KW-1185">Reference proteome</keyword>
<dbReference type="AlphaFoldDB" id="A0A4Y2FH78"/>
<sequence>MSRCKHDFWSLPRCWGSLELWKDEEEVSSSVTVVPLILPELGGNCMKFLFEEAPGYRLLRCYARRGTWHVMFIFNSDTIRIDMIFQESYNQKSQGLKSREREGQVFGKLLEITNRLQHEHEKDPSLLGSTGCRTILHEDSF</sequence>
<proteinExistence type="predicted"/>
<dbReference type="EMBL" id="BGPR01000907">
    <property type="protein sequence ID" value="GBM39755.1"/>
    <property type="molecule type" value="Genomic_DNA"/>
</dbReference>
<name>A0A4Y2FH78_ARAVE</name>
<evidence type="ECO:0000313" key="1">
    <source>
        <dbReference type="EMBL" id="GBM39755.1"/>
    </source>
</evidence>